<gene>
    <name evidence="5" type="primary">coaE</name>
    <name evidence="7" type="ORF">DM558_02335</name>
</gene>
<dbReference type="Proteomes" id="UP000273143">
    <property type="component" value="Chromosome"/>
</dbReference>
<comment type="pathway">
    <text evidence="5">Cofactor biosynthesis; coenzyme A biosynthesis; CoA from (R)-pantothenate: step 5/5.</text>
</comment>
<comment type="catalytic activity">
    <reaction evidence="5">
        <text>3'-dephospho-CoA + ATP = ADP + CoA + H(+)</text>
        <dbReference type="Rhea" id="RHEA:18245"/>
        <dbReference type="ChEBI" id="CHEBI:15378"/>
        <dbReference type="ChEBI" id="CHEBI:30616"/>
        <dbReference type="ChEBI" id="CHEBI:57287"/>
        <dbReference type="ChEBI" id="CHEBI:57328"/>
        <dbReference type="ChEBI" id="CHEBI:456216"/>
        <dbReference type="EC" id="2.7.1.24"/>
    </reaction>
</comment>
<evidence type="ECO:0000313" key="8">
    <source>
        <dbReference type="Proteomes" id="UP000273143"/>
    </source>
</evidence>
<keyword evidence="5 7" id="KW-0418">Kinase</keyword>
<evidence type="ECO:0000256" key="5">
    <source>
        <dbReference type="HAMAP-Rule" id="MF_00376"/>
    </source>
</evidence>
<name>A0A3S9XBC9_9GAMM</name>
<dbReference type="PROSITE" id="PS51219">
    <property type="entry name" value="DPCK"/>
    <property type="match status" value="1"/>
</dbReference>
<comment type="subcellular location">
    <subcellularLocation>
        <location evidence="5">Cytoplasm</location>
    </subcellularLocation>
</comment>
<dbReference type="PANTHER" id="PTHR10695:SF46">
    <property type="entry name" value="BIFUNCTIONAL COENZYME A SYNTHASE-RELATED"/>
    <property type="match status" value="1"/>
</dbReference>
<organism evidence="7 8">
    <name type="scientific">Entomomonas moraniae</name>
    <dbReference type="NCBI Taxonomy" id="2213226"/>
    <lineage>
        <taxon>Bacteria</taxon>
        <taxon>Pseudomonadati</taxon>
        <taxon>Pseudomonadota</taxon>
        <taxon>Gammaproteobacteria</taxon>
        <taxon>Pseudomonadales</taxon>
        <taxon>Pseudomonadaceae</taxon>
        <taxon>Entomomonas</taxon>
    </lineage>
</organism>
<dbReference type="Gene3D" id="3.40.50.300">
    <property type="entry name" value="P-loop containing nucleotide triphosphate hydrolases"/>
    <property type="match status" value="1"/>
</dbReference>
<keyword evidence="8" id="KW-1185">Reference proteome</keyword>
<evidence type="ECO:0000256" key="6">
    <source>
        <dbReference type="NCBIfam" id="TIGR00152"/>
    </source>
</evidence>
<evidence type="ECO:0000256" key="2">
    <source>
        <dbReference type="ARBA" id="ARBA00022741"/>
    </source>
</evidence>
<dbReference type="PANTHER" id="PTHR10695">
    <property type="entry name" value="DEPHOSPHO-COA KINASE-RELATED"/>
    <property type="match status" value="1"/>
</dbReference>
<dbReference type="UniPathway" id="UPA00241">
    <property type="reaction ID" value="UER00356"/>
</dbReference>
<dbReference type="InterPro" id="IPR001977">
    <property type="entry name" value="Depp_CoAkinase"/>
</dbReference>
<dbReference type="EMBL" id="CP029822">
    <property type="protein sequence ID" value="AZS49686.1"/>
    <property type="molecule type" value="Genomic_DNA"/>
</dbReference>
<keyword evidence="2 5" id="KW-0547">Nucleotide-binding</keyword>
<evidence type="ECO:0000256" key="4">
    <source>
        <dbReference type="ARBA" id="ARBA00022993"/>
    </source>
</evidence>
<keyword evidence="3 5" id="KW-0067">ATP-binding</keyword>
<dbReference type="KEGG" id="emo:DM558_02335"/>
<dbReference type="NCBIfam" id="TIGR00152">
    <property type="entry name" value="dephospho-CoA kinase"/>
    <property type="match status" value="1"/>
</dbReference>
<sequence length="204" mass="23070">MKKWVLGITGGIGSGKSTIVRLFTNRGIGAIDADFAARLVVSKGKPALDQIHDHFGAKILLPDGNLDRAALRKIIFNTPGQRQWLEQLLHPLIRQEIVNFLNNVSSPYAILVSPLLIETNQIQLVNHILVIDAPETLQVERSIARDHCTEEQVKAIMQTQLPRNERLQYAQDIIYNDGSVNNLVTEVDRLHQHYLTLSQQKYHE</sequence>
<dbReference type="CDD" id="cd02022">
    <property type="entry name" value="DPCK"/>
    <property type="match status" value="1"/>
</dbReference>
<comment type="similarity">
    <text evidence="1 5">Belongs to the CoaE family.</text>
</comment>
<evidence type="ECO:0000313" key="7">
    <source>
        <dbReference type="EMBL" id="AZS49686.1"/>
    </source>
</evidence>
<dbReference type="InterPro" id="IPR027417">
    <property type="entry name" value="P-loop_NTPase"/>
</dbReference>
<dbReference type="EC" id="2.7.1.24" evidence="5 6"/>
<dbReference type="HAMAP" id="MF_00376">
    <property type="entry name" value="Dephospho_CoA_kinase"/>
    <property type="match status" value="1"/>
</dbReference>
<keyword evidence="5" id="KW-0963">Cytoplasm</keyword>
<evidence type="ECO:0000256" key="1">
    <source>
        <dbReference type="ARBA" id="ARBA00009018"/>
    </source>
</evidence>
<dbReference type="GO" id="GO:0015937">
    <property type="term" value="P:coenzyme A biosynthetic process"/>
    <property type="evidence" value="ECO:0007669"/>
    <property type="project" value="UniProtKB-UniRule"/>
</dbReference>
<dbReference type="GO" id="GO:0005737">
    <property type="term" value="C:cytoplasm"/>
    <property type="evidence" value="ECO:0007669"/>
    <property type="project" value="UniProtKB-SubCell"/>
</dbReference>
<accession>A0A3S9XBC9</accession>
<proteinExistence type="inferred from homology"/>
<dbReference type="Pfam" id="PF01121">
    <property type="entry name" value="CoaE"/>
    <property type="match status" value="1"/>
</dbReference>
<dbReference type="GO" id="GO:0005524">
    <property type="term" value="F:ATP binding"/>
    <property type="evidence" value="ECO:0007669"/>
    <property type="project" value="UniProtKB-UniRule"/>
</dbReference>
<protein>
    <recommendedName>
        <fullName evidence="5 6">Dephospho-CoA kinase</fullName>
        <ecNumber evidence="5 6">2.7.1.24</ecNumber>
    </recommendedName>
    <alternativeName>
        <fullName evidence="5">Dephosphocoenzyme A kinase</fullName>
    </alternativeName>
</protein>
<comment type="function">
    <text evidence="5">Catalyzes the phosphorylation of the 3'-hydroxyl group of dephosphocoenzyme A to form coenzyme A.</text>
</comment>
<keyword evidence="4 5" id="KW-0173">Coenzyme A biosynthesis</keyword>
<dbReference type="SUPFAM" id="SSF52540">
    <property type="entry name" value="P-loop containing nucleoside triphosphate hydrolases"/>
    <property type="match status" value="1"/>
</dbReference>
<dbReference type="RefSeq" id="WP_127161874.1">
    <property type="nucleotide sequence ID" value="NZ_CP029822.1"/>
</dbReference>
<reference evidence="8" key="1">
    <citation type="submission" date="2018-06" db="EMBL/GenBank/DDBJ databases">
        <title>Complete genome of Pseudomonas insecticola strain QZS01.</title>
        <authorList>
            <person name="Wang J."/>
            <person name="Su Q."/>
        </authorList>
    </citation>
    <scope>NUCLEOTIDE SEQUENCE [LARGE SCALE GENOMIC DNA]</scope>
    <source>
        <strain evidence="8">QZS01</strain>
    </source>
</reference>
<dbReference type="GO" id="GO:0004140">
    <property type="term" value="F:dephospho-CoA kinase activity"/>
    <property type="evidence" value="ECO:0007669"/>
    <property type="project" value="UniProtKB-UniRule"/>
</dbReference>
<keyword evidence="5 7" id="KW-0808">Transferase</keyword>
<evidence type="ECO:0000256" key="3">
    <source>
        <dbReference type="ARBA" id="ARBA00022840"/>
    </source>
</evidence>
<feature type="binding site" evidence="5">
    <location>
        <begin position="13"/>
        <end position="18"/>
    </location>
    <ligand>
        <name>ATP</name>
        <dbReference type="ChEBI" id="CHEBI:30616"/>
    </ligand>
</feature>
<dbReference type="AlphaFoldDB" id="A0A3S9XBC9"/>